<dbReference type="SUPFAM" id="SSF52540">
    <property type="entry name" value="P-loop containing nucleoside triphosphate hydrolases"/>
    <property type="match status" value="2"/>
</dbReference>
<dbReference type="OrthoDB" id="9776369at2"/>
<evidence type="ECO:0000313" key="5">
    <source>
        <dbReference type="EMBL" id="SEN60479.1"/>
    </source>
</evidence>
<name>A0A1H8HW82_9BURK</name>
<dbReference type="SMART" id="SM00382">
    <property type="entry name" value="AAA"/>
    <property type="match status" value="2"/>
</dbReference>
<feature type="domain" description="ABC transporter" evidence="4">
    <location>
        <begin position="12"/>
        <end position="248"/>
    </location>
</feature>
<keyword evidence="3 5" id="KW-0067">ATP-binding</keyword>
<gene>
    <name evidence="5" type="ORF">SAMN02745977_01624</name>
</gene>
<dbReference type="STRING" id="1121117.SAMN02745977_01624"/>
<dbReference type="PROSITE" id="PS50893">
    <property type="entry name" value="ABC_TRANSPORTER_2"/>
    <property type="match status" value="2"/>
</dbReference>
<evidence type="ECO:0000313" key="6">
    <source>
        <dbReference type="Proteomes" id="UP000199531"/>
    </source>
</evidence>
<keyword evidence="1" id="KW-1003">Cell membrane</keyword>
<evidence type="ECO:0000259" key="4">
    <source>
        <dbReference type="PROSITE" id="PS50893"/>
    </source>
</evidence>
<dbReference type="InterPro" id="IPR017871">
    <property type="entry name" value="ABC_transporter-like_CS"/>
</dbReference>
<dbReference type="EMBL" id="FOCW01000003">
    <property type="protein sequence ID" value="SEN60479.1"/>
    <property type="molecule type" value="Genomic_DNA"/>
</dbReference>
<dbReference type="InterPro" id="IPR003439">
    <property type="entry name" value="ABC_transporter-like_ATP-bd"/>
</dbReference>
<organism evidence="5 6">
    <name type="scientific">Brachymonas denitrificans DSM 15123</name>
    <dbReference type="NCBI Taxonomy" id="1121117"/>
    <lineage>
        <taxon>Bacteria</taxon>
        <taxon>Pseudomonadati</taxon>
        <taxon>Pseudomonadota</taxon>
        <taxon>Betaproteobacteria</taxon>
        <taxon>Burkholderiales</taxon>
        <taxon>Comamonadaceae</taxon>
        <taxon>Brachymonas</taxon>
    </lineage>
</organism>
<keyword evidence="2" id="KW-0547">Nucleotide-binding</keyword>
<dbReference type="InterPro" id="IPR003593">
    <property type="entry name" value="AAA+_ATPase"/>
</dbReference>
<dbReference type="PANTHER" id="PTHR43038">
    <property type="entry name" value="ATP-BINDING CASSETTE, SUB-FAMILY H, MEMBER 1"/>
    <property type="match status" value="1"/>
</dbReference>
<dbReference type="AlphaFoldDB" id="A0A1H8HW82"/>
<feature type="domain" description="ABC transporter" evidence="4">
    <location>
        <begin position="352"/>
        <end position="581"/>
    </location>
</feature>
<sequence>MAGPAPSPDLALDVRSVHKRFGGRKGVPEVHALADVSLQVPQGSLVALVGPDGAGKTTLLRLAAALLTADGGELRVLGLDPATQSQQVQDRISYMPQRFGLYEDLSVQENLDLYADLHGVPMDVRRQRYQRLLHMTDLTQFTDRLAGKLSGGMKQKLGLACTLVRSPDLLLLDEPTVGVDPLSRRELWQIVQQLVQEERLSVVISTSYLDEAERCEQVVVLHQGKVLAQGGPQELRQPAQGRTWLATPADGLPARLLQTRLMDLPGTLDAVPQGGDVRWLRAQTDGADSDQSGLPVSELQRVPERLEDAFMMLLRSSMQAASASGEGRAPTPVEEQLAQANLTLPRSSDAVIEVQDLVRRFGDFVAVDHTTFSVHRGEIFGLLGPNGAGKTTTFRMLCGLLPASSGSLRVAGVDLRTARAEARRHVGYVAQKFSLYGDQTVRENLQFFGGAYRLFGAELSRRMEAMVEEFGLHAQLDQMAGKLPGGYKQRLAMAAALLHEPDILFLDEATSGADPLARRDFWRRITRLAAEGTTIVVTTHFMEEAEYCDRILIQDAGKMLALGTPREVREQAAAGGAAVMDMDSAFIAIVEQRRRQAVRGRVAA</sequence>
<keyword evidence="1" id="KW-0472">Membrane</keyword>
<dbReference type="RefSeq" id="WP_091816417.1">
    <property type="nucleotide sequence ID" value="NZ_FOCW01000003.1"/>
</dbReference>
<dbReference type="Pfam" id="PF00005">
    <property type="entry name" value="ABC_tran"/>
    <property type="match status" value="2"/>
</dbReference>
<dbReference type="GO" id="GO:0005524">
    <property type="term" value="F:ATP binding"/>
    <property type="evidence" value="ECO:0007669"/>
    <property type="project" value="UniProtKB-KW"/>
</dbReference>
<evidence type="ECO:0000256" key="3">
    <source>
        <dbReference type="ARBA" id="ARBA00022840"/>
    </source>
</evidence>
<dbReference type="Proteomes" id="UP000199531">
    <property type="component" value="Unassembled WGS sequence"/>
</dbReference>
<reference evidence="5 6" key="1">
    <citation type="submission" date="2016-10" db="EMBL/GenBank/DDBJ databases">
        <authorList>
            <person name="de Groot N.N."/>
        </authorList>
    </citation>
    <scope>NUCLEOTIDE SEQUENCE [LARGE SCALE GENOMIC DNA]</scope>
    <source>
        <strain evidence="5 6">DSM 15123</strain>
    </source>
</reference>
<dbReference type="GO" id="GO:0016887">
    <property type="term" value="F:ATP hydrolysis activity"/>
    <property type="evidence" value="ECO:0007669"/>
    <property type="project" value="InterPro"/>
</dbReference>
<accession>A0A1H8HW82</accession>
<dbReference type="PANTHER" id="PTHR43038:SF3">
    <property type="entry name" value="ABC TRANSPORTER G FAMILY MEMBER 20 ISOFORM X1"/>
    <property type="match status" value="1"/>
</dbReference>
<dbReference type="InterPro" id="IPR027417">
    <property type="entry name" value="P-loop_NTPase"/>
</dbReference>
<evidence type="ECO:0000256" key="1">
    <source>
        <dbReference type="ARBA" id="ARBA00022475"/>
    </source>
</evidence>
<dbReference type="PROSITE" id="PS00211">
    <property type="entry name" value="ABC_TRANSPORTER_1"/>
    <property type="match status" value="1"/>
</dbReference>
<dbReference type="Gene3D" id="3.40.50.300">
    <property type="entry name" value="P-loop containing nucleotide triphosphate hydrolases"/>
    <property type="match status" value="2"/>
</dbReference>
<evidence type="ECO:0000256" key="2">
    <source>
        <dbReference type="ARBA" id="ARBA00022741"/>
    </source>
</evidence>
<protein>
    <submittedName>
        <fullName evidence="5">ABC-2 type transport system ATP-binding protein</fullName>
    </submittedName>
</protein>
<keyword evidence="6" id="KW-1185">Reference proteome</keyword>
<dbReference type="CDD" id="cd03230">
    <property type="entry name" value="ABC_DR_subfamily_A"/>
    <property type="match status" value="2"/>
</dbReference>
<proteinExistence type="predicted"/>